<reference evidence="4" key="2">
    <citation type="submission" date="2025-08" db="UniProtKB">
        <authorList>
            <consortium name="RefSeq"/>
        </authorList>
    </citation>
    <scope>IDENTIFICATION</scope>
</reference>
<accession>A0ABM1UWD0</accession>
<dbReference type="InterPro" id="IPR050796">
    <property type="entry name" value="SCF_F-box_component"/>
</dbReference>
<keyword evidence="3" id="KW-1185">Reference proteome</keyword>
<dbReference type="InterPro" id="IPR017451">
    <property type="entry name" value="F-box-assoc_interact_dom"/>
</dbReference>
<dbReference type="PANTHER" id="PTHR31672">
    <property type="entry name" value="BNACNNG10540D PROTEIN"/>
    <property type="match status" value="1"/>
</dbReference>
<evidence type="ECO:0000259" key="1">
    <source>
        <dbReference type="Pfam" id="PF00646"/>
    </source>
</evidence>
<dbReference type="Pfam" id="PF00646">
    <property type="entry name" value="F-box"/>
    <property type="match status" value="1"/>
</dbReference>
<protein>
    <submittedName>
        <fullName evidence="4">F-box/kelch-repeat protein At3g23880-like</fullName>
    </submittedName>
</protein>
<evidence type="ECO:0000313" key="4">
    <source>
        <dbReference type="RefSeq" id="XP_027767798.1"/>
    </source>
</evidence>
<sequence>MESEAGHQQSKPPKSMLPFSILPPELNTDILLRLPVSSVLKIRSVSKSCLAFTSTPEFIKAHLSVSANHKILLSCSQPNFNLKECSFTSLLNSFVLDTSDLDCPMKSYVWFIVGSVNGLICLSNRENELFLWNPSTRKHKQLPDFTFKFKNAERFIYGFGYDECHDDYKVVACIYPPGILPLFGDYVKIYSLKDDSWRSISIPQDWVKSFNCGKFVNGKLNWAYSSNCTGPFWRKGWNIISLDLADEKWEKVEAPCYSEEDGIFVLGVLENNLSVICNGNYEGTDLDLWVMKEYGVKESWTKMFTFKYPHPYPSLMFLFNPPHLASNKGKVLLMCGKTFVLYYLKGESITHPKFTKFRSDLVSVESTYLESLVSPILQNDQGQQE</sequence>
<dbReference type="InterPro" id="IPR001810">
    <property type="entry name" value="F-box_dom"/>
</dbReference>
<feature type="domain" description="F-box associated beta-propeller type 1" evidence="2">
    <location>
        <begin position="108"/>
        <end position="374"/>
    </location>
</feature>
<dbReference type="PANTHER" id="PTHR31672:SF13">
    <property type="entry name" value="F-BOX PROTEIN CPR30-LIKE"/>
    <property type="match status" value="1"/>
</dbReference>
<organism evidence="3 4">
    <name type="scientific">Solanum pennellii</name>
    <name type="common">Tomato</name>
    <name type="synonym">Lycopersicon pennellii</name>
    <dbReference type="NCBI Taxonomy" id="28526"/>
    <lineage>
        <taxon>Eukaryota</taxon>
        <taxon>Viridiplantae</taxon>
        <taxon>Streptophyta</taxon>
        <taxon>Embryophyta</taxon>
        <taxon>Tracheophyta</taxon>
        <taxon>Spermatophyta</taxon>
        <taxon>Magnoliopsida</taxon>
        <taxon>eudicotyledons</taxon>
        <taxon>Gunneridae</taxon>
        <taxon>Pentapetalae</taxon>
        <taxon>asterids</taxon>
        <taxon>lamiids</taxon>
        <taxon>Solanales</taxon>
        <taxon>Solanaceae</taxon>
        <taxon>Solanoideae</taxon>
        <taxon>Solaneae</taxon>
        <taxon>Solanum</taxon>
        <taxon>Solanum subgen. Lycopersicon</taxon>
    </lineage>
</organism>
<dbReference type="InterPro" id="IPR006527">
    <property type="entry name" value="F-box-assoc_dom_typ1"/>
</dbReference>
<dbReference type="SUPFAM" id="SSF50965">
    <property type="entry name" value="Galactose oxidase, central domain"/>
    <property type="match status" value="1"/>
</dbReference>
<dbReference type="InterPro" id="IPR011043">
    <property type="entry name" value="Gal_Oxase/kelch_b-propeller"/>
</dbReference>
<name>A0ABM1UWD0_SOLPN</name>
<dbReference type="Pfam" id="PF07734">
    <property type="entry name" value="FBA_1"/>
    <property type="match status" value="1"/>
</dbReference>
<dbReference type="RefSeq" id="XP_027767798.1">
    <property type="nucleotide sequence ID" value="XM_027911997.1"/>
</dbReference>
<evidence type="ECO:0000313" key="3">
    <source>
        <dbReference type="Proteomes" id="UP000694930"/>
    </source>
</evidence>
<dbReference type="Proteomes" id="UP000694930">
    <property type="component" value="Chromosome 9"/>
</dbReference>
<dbReference type="GeneID" id="114074081"/>
<gene>
    <name evidence="4" type="primary">LOC114074081</name>
</gene>
<dbReference type="NCBIfam" id="TIGR01640">
    <property type="entry name" value="F_box_assoc_1"/>
    <property type="match status" value="1"/>
</dbReference>
<proteinExistence type="predicted"/>
<reference evidence="3" key="1">
    <citation type="journal article" date="2014" name="Nat. Genet.">
        <title>The genome of the stress-tolerant wild tomato species Solanum pennellii.</title>
        <authorList>
            <person name="Bolger A."/>
            <person name="Scossa F."/>
            <person name="Bolger M.E."/>
            <person name="Lanz C."/>
            <person name="Maumus F."/>
            <person name="Tohge T."/>
            <person name="Quesneville H."/>
            <person name="Alseekh S."/>
            <person name="Sorensen I."/>
            <person name="Lichtenstein G."/>
            <person name="Fich E.A."/>
            <person name="Conte M."/>
            <person name="Keller H."/>
            <person name="Schneeberger K."/>
            <person name="Schwacke R."/>
            <person name="Ofner I."/>
            <person name="Vrebalov J."/>
            <person name="Xu Y."/>
            <person name="Osorio S."/>
            <person name="Aflitos S.A."/>
            <person name="Schijlen E."/>
            <person name="Jimenez-Gomez J.M."/>
            <person name="Ryngajllo M."/>
            <person name="Kimura S."/>
            <person name="Kumar R."/>
            <person name="Koenig D."/>
            <person name="Headland L.R."/>
            <person name="Maloof J.N."/>
            <person name="Sinha N."/>
            <person name="van Ham R.C."/>
            <person name="Lankhorst R.K."/>
            <person name="Mao L."/>
            <person name="Vogel A."/>
            <person name="Arsova B."/>
            <person name="Panstruga R."/>
            <person name="Fei Z."/>
            <person name="Rose J.K."/>
            <person name="Zamir D."/>
            <person name="Carrari F."/>
            <person name="Giovannoni J.J."/>
            <person name="Weigel D."/>
            <person name="Usadel B."/>
            <person name="Fernie A.R."/>
        </authorList>
    </citation>
    <scope>NUCLEOTIDE SEQUENCE [LARGE SCALE GENOMIC DNA]</scope>
    <source>
        <strain evidence="3">cv. LA0716</strain>
    </source>
</reference>
<feature type="domain" description="F-box" evidence="1">
    <location>
        <begin position="19"/>
        <end position="58"/>
    </location>
</feature>
<evidence type="ECO:0000259" key="2">
    <source>
        <dbReference type="Pfam" id="PF07734"/>
    </source>
</evidence>